<evidence type="ECO:0000313" key="8">
    <source>
        <dbReference type="Proteomes" id="UP001589532"/>
    </source>
</evidence>
<dbReference type="InterPro" id="IPR016032">
    <property type="entry name" value="Sig_transdc_resp-reg_C-effctor"/>
</dbReference>
<evidence type="ECO:0000256" key="4">
    <source>
        <dbReference type="ARBA" id="ARBA00023163"/>
    </source>
</evidence>
<keyword evidence="4" id="KW-0804">Transcription</keyword>
<dbReference type="SMART" id="SM01043">
    <property type="entry name" value="BTAD"/>
    <property type="match status" value="1"/>
</dbReference>
<keyword evidence="2" id="KW-0805">Transcription regulation</keyword>
<evidence type="ECO:0000256" key="1">
    <source>
        <dbReference type="ARBA" id="ARBA00005820"/>
    </source>
</evidence>
<dbReference type="CDD" id="cd15831">
    <property type="entry name" value="BTAD"/>
    <property type="match status" value="1"/>
</dbReference>
<dbReference type="PROSITE" id="PS51755">
    <property type="entry name" value="OMPR_PHOB"/>
    <property type="match status" value="1"/>
</dbReference>
<comment type="similarity">
    <text evidence="1">Belongs to the AfsR/DnrI/RedD regulatory family.</text>
</comment>
<evidence type="ECO:0000259" key="6">
    <source>
        <dbReference type="PROSITE" id="PS51755"/>
    </source>
</evidence>
<name>A0ABV5SHT4_9ACTN</name>
<dbReference type="SMART" id="SM00862">
    <property type="entry name" value="Trans_reg_C"/>
    <property type="match status" value="1"/>
</dbReference>
<dbReference type="InterPro" id="IPR036388">
    <property type="entry name" value="WH-like_DNA-bd_sf"/>
</dbReference>
<dbReference type="InterPro" id="IPR027417">
    <property type="entry name" value="P-loop_NTPase"/>
</dbReference>
<dbReference type="PANTHER" id="PTHR35807:SF1">
    <property type="entry name" value="TRANSCRIPTIONAL REGULATOR REDD"/>
    <property type="match status" value="1"/>
</dbReference>
<dbReference type="SUPFAM" id="SSF46894">
    <property type="entry name" value="C-terminal effector domain of the bipartite response regulators"/>
    <property type="match status" value="1"/>
</dbReference>
<dbReference type="EMBL" id="JBHMBW010000099">
    <property type="protein sequence ID" value="MFB9630549.1"/>
    <property type="molecule type" value="Genomic_DNA"/>
</dbReference>
<dbReference type="Pfam" id="PF03704">
    <property type="entry name" value="BTAD"/>
    <property type="match status" value="1"/>
</dbReference>
<dbReference type="RefSeq" id="WP_344988810.1">
    <property type="nucleotide sequence ID" value="NZ_BAAAXV010000003.1"/>
</dbReference>
<dbReference type="Gene3D" id="3.40.50.300">
    <property type="entry name" value="P-loop containing nucleotide triphosphate hydrolases"/>
    <property type="match status" value="1"/>
</dbReference>
<dbReference type="InterPro" id="IPR011990">
    <property type="entry name" value="TPR-like_helical_dom_sf"/>
</dbReference>
<dbReference type="Proteomes" id="UP001589532">
    <property type="component" value="Unassembled WGS sequence"/>
</dbReference>
<dbReference type="PANTHER" id="PTHR35807">
    <property type="entry name" value="TRANSCRIPTIONAL REGULATOR REDD-RELATED"/>
    <property type="match status" value="1"/>
</dbReference>
<dbReference type="InterPro" id="IPR001867">
    <property type="entry name" value="OmpR/PhoB-type_DNA-bd"/>
</dbReference>
<evidence type="ECO:0000256" key="5">
    <source>
        <dbReference type="PROSITE-ProRule" id="PRU01091"/>
    </source>
</evidence>
<accession>A0ABV5SHT4</accession>
<dbReference type="InterPro" id="IPR051677">
    <property type="entry name" value="AfsR-DnrI-RedD_regulator"/>
</dbReference>
<sequence length="876" mass="96771">MEFRIMGALSVRDGAEDRTPTVPKHRDLLAMFMLNVRRPLTVERLRQLLWPLEEGDRSDSLIRGYIGRLRQLIGKDVITTVSGTYTLAIDDDQLDVGRFRRLIQEGLSGRDGGKLREALDLWRGPVLADLDPDARRWAETGRLREELEELRLLALERRIELDLDAGRHREVLSEVRSLVAQYPLWQRFRGQFMLALYRSGRRVEALSAYTALRDELDGGHAIEPDPELQLLYHRMLHDDVMLHVSAGPPVLLPRDVAHFTGRADLLDQVFSGLVVVHGPAGVGKSALAVRAAWRHRERFPDGILYADLRESTRPGAILEDFLRWLGCPAQAVPASEGQRQRLLRTYTANRRMLVVLDDAADESQVRPLLTSCPTVITSRSALGGLTGAVRLPLGVLDDNEARDLLVKLIGEERADDGGVRELMRLCGGLPLALRIAGSRLATRPGWTPGYLAGLLEDECGRLDRLHSGDQTVRSVYAVGYEGLSTPARRMLRLLGALSAPEVADWAAQVFGDQADTLVDAGLLEAHTVDVAGQVRYRMHDLTRLYARERLVEEEGVHAVRDALARLQAVVIARVQASRFPLVSGEPTMRSLVTRDIKESVEWLLAERAFLAALVGDLYEAGLDEGAWRLAHLLGPFLERRRFLDDWRPVAETGLAAARRAGDARAEALLLRDQGDLCRAEGRWTEALDLLTRALGAFTSLGTSSGKEAAQVRRRIGQVYLEQGRLDEAERQLTSSLHAFSGGRAGAEAQQALGAVLRRAGRPDEAADRLAAAAGFFDALGDRHRHADTLLELAAARLAQRRVPDARDCAQRARSIAVRLGDRLLDAHALLALARVNRAEGDRDAARKLAEDAFKIFDGIADEPGRATALDLLAALV</sequence>
<dbReference type="SUPFAM" id="SSF52540">
    <property type="entry name" value="P-loop containing nucleoside triphosphate hydrolases"/>
    <property type="match status" value="1"/>
</dbReference>
<reference evidence="7 8" key="1">
    <citation type="submission" date="2024-09" db="EMBL/GenBank/DDBJ databases">
        <authorList>
            <person name="Sun Q."/>
            <person name="Mori K."/>
        </authorList>
    </citation>
    <scope>NUCLEOTIDE SEQUENCE [LARGE SCALE GENOMIC DNA]</scope>
    <source>
        <strain evidence="7 8">JCM 3143</strain>
    </source>
</reference>
<feature type="DNA-binding region" description="OmpR/PhoB-type" evidence="5">
    <location>
        <begin position="1"/>
        <end position="90"/>
    </location>
</feature>
<dbReference type="Pfam" id="PF00486">
    <property type="entry name" value="Trans_reg_C"/>
    <property type="match status" value="1"/>
</dbReference>
<proteinExistence type="inferred from homology"/>
<gene>
    <name evidence="7" type="ORF">ACFFSA_46380</name>
</gene>
<dbReference type="InterPro" id="IPR002182">
    <property type="entry name" value="NB-ARC"/>
</dbReference>
<evidence type="ECO:0000313" key="7">
    <source>
        <dbReference type="EMBL" id="MFB9630549.1"/>
    </source>
</evidence>
<dbReference type="SUPFAM" id="SSF48452">
    <property type="entry name" value="TPR-like"/>
    <property type="match status" value="3"/>
</dbReference>
<dbReference type="Gene3D" id="1.25.40.10">
    <property type="entry name" value="Tetratricopeptide repeat domain"/>
    <property type="match status" value="3"/>
</dbReference>
<keyword evidence="3 5" id="KW-0238">DNA-binding</keyword>
<dbReference type="Gene3D" id="1.10.10.10">
    <property type="entry name" value="Winged helix-like DNA-binding domain superfamily/Winged helix DNA-binding domain"/>
    <property type="match status" value="1"/>
</dbReference>
<dbReference type="SMART" id="SM00028">
    <property type="entry name" value="TPR"/>
    <property type="match status" value="5"/>
</dbReference>
<dbReference type="PRINTS" id="PR00364">
    <property type="entry name" value="DISEASERSIST"/>
</dbReference>
<dbReference type="Pfam" id="PF13424">
    <property type="entry name" value="TPR_12"/>
    <property type="match status" value="2"/>
</dbReference>
<keyword evidence="8" id="KW-1185">Reference proteome</keyword>
<dbReference type="InterPro" id="IPR005158">
    <property type="entry name" value="BTAD"/>
</dbReference>
<dbReference type="Pfam" id="PF00931">
    <property type="entry name" value="NB-ARC"/>
    <property type="match status" value="1"/>
</dbReference>
<protein>
    <submittedName>
        <fullName evidence="7">BTAD domain-containing putative transcriptional regulator</fullName>
    </submittedName>
</protein>
<dbReference type="InterPro" id="IPR019734">
    <property type="entry name" value="TPR_rpt"/>
</dbReference>
<evidence type="ECO:0000256" key="2">
    <source>
        <dbReference type="ARBA" id="ARBA00023015"/>
    </source>
</evidence>
<comment type="caution">
    <text evidence="7">The sequence shown here is derived from an EMBL/GenBank/DDBJ whole genome shotgun (WGS) entry which is preliminary data.</text>
</comment>
<organism evidence="7 8">
    <name type="scientific">Nonomuraea helvata</name>
    <dbReference type="NCBI Taxonomy" id="37484"/>
    <lineage>
        <taxon>Bacteria</taxon>
        <taxon>Bacillati</taxon>
        <taxon>Actinomycetota</taxon>
        <taxon>Actinomycetes</taxon>
        <taxon>Streptosporangiales</taxon>
        <taxon>Streptosporangiaceae</taxon>
        <taxon>Nonomuraea</taxon>
    </lineage>
</organism>
<evidence type="ECO:0000256" key="3">
    <source>
        <dbReference type="ARBA" id="ARBA00023125"/>
    </source>
</evidence>
<feature type="domain" description="OmpR/PhoB-type" evidence="6">
    <location>
        <begin position="1"/>
        <end position="90"/>
    </location>
</feature>